<evidence type="ECO:0000256" key="1">
    <source>
        <dbReference type="SAM" id="MobiDB-lite"/>
    </source>
</evidence>
<feature type="signal peptide" evidence="2">
    <location>
        <begin position="1"/>
        <end position="20"/>
    </location>
</feature>
<dbReference type="Proteomes" id="UP001556367">
    <property type="component" value="Unassembled WGS sequence"/>
</dbReference>
<comment type="caution">
    <text evidence="4">The sequence shown here is derived from an EMBL/GenBank/DDBJ whole genome shotgun (WGS) entry which is preliminary data.</text>
</comment>
<dbReference type="PANTHER" id="PTHR40124">
    <property type="match status" value="1"/>
</dbReference>
<evidence type="ECO:0000313" key="4">
    <source>
        <dbReference type="EMBL" id="KAL0945406.1"/>
    </source>
</evidence>
<keyword evidence="2" id="KW-0732">Signal</keyword>
<dbReference type="Pfam" id="PF21294">
    <property type="entry name" value="Polysacc_lyase_14"/>
    <property type="match status" value="1"/>
</dbReference>
<accession>A0ABR3IQ22</accession>
<feature type="compositionally biased region" description="Basic residues" evidence="1">
    <location>
        <begin position="23"/>
        <end position="41"/>
    </location>
</feature>
<organism evidence="4 5">
    <name type="scientific">Hohenbuehelia grisea</name>
    <dbReference type="NCBI Taxonomy" id="104357"/>
    <lineage>
        <taxon>Eukaryota</taxon>
        <taxon>Fungi</taxon>
        <taxon>Dikarya</taxon>
        <taxon>Basidiomycota</taxon>
        <taxon>Agaricomycotina</taxon>
        <taxon>Agaricomycetes</taxon>
        <taxon>Agaricomycetidae</taxon>
        <taxon>Agaricales</taxon>
        <taxon>Pleurotineae</taxon>
        <taxon>Pleurotaceae</taxon>
        <taxon>Hohenbuehelia</taxon>
    </lineage>
</organism>
<feature type="domain" description="Polysaccharide lyase 14" evidence="3">
    <location>
        <begin position="104"/>
        <end position="311"/>
    </location>
</feature>
<dbReference type="PANTHER" id="PTHR40124:SF1">
    <property type="entry name" value="DISAGGREGATASE RELATED REPEAT PROTEIN"/>
    <property type="match status" value="1"/>
</dbReference>
<feature type="chain" id="PRO_5046773893" description="Polysaccharide lyase 14 domain-containing protein" evidence="2">
    <location>
        <begin position="21"/>
        <end position="319"/>
    </location>
</feature>
<feature type="region of interest" description="Disordered" evidence="1">
    <location>
        <begin position="20"/>
        <end position="46"/>
    </location>
</feature>
<name>A0ABR3IQ22_9AGAR</name>
<dbReference type="EMBL" id="JASNQZ010000018">
    <property type="protein sequence ID" value="KAL0945406.1"/>
    <property type="molecule type" value="Genomic_DNA"/>
</dbReference>
<protein>
    <recommendedName>
        <fullName evidence="3">Polysaccharide lyase 14 domain-containing protein</fullName>
    </recommendedName>
</protein>
<gene>
    <name evidence="4" type="ORF">HGRIS_000898</name>
</gene>
<keyword evidence="5" id="KW-1185">Reference proteome</keyword>
<evidence type="ECO:0000313" key="5">
    <source>
        <dbReference type="Proteomes" id="UP001556367"/>
    </source>
</evidence>
<proteinExistence type="predicted"/>
<reference evidence="5" key="1">
    <citation type="submission" date="2024-06" db="EMBL/GenBank/DDBJ databases">
        <title>Multi-omics analyses provide insights into the biosynthesis of the anticancer antibiotic pleurotin in Hohenbuehelia grisea.</title>
        <authorList>
            <person name="Weaver J.A."/>
            <person name="Alberti F."/>
        </authorList>
    </citation>
    <scope>NUCLEOTIDE SEQUENCE [LARGE SCALE GENOMIC DNA]</scope>
    <source>
        <strain evidence="5">T-177</strain>
    </source>
</reference>
<evidence type="ECO:0000256" key="2">
    <source>
        <dbReference type="SAM" id="SignalP"/>
    </source>
</evidence>
<dbReference type="InterPro" id="IPR048958">
    <property type="entry name" value="Polysacc_lyase_14"/>
</dbReference>
<dbReference type="Gene3D" id="2.60.120.200">
    <property type="match status" value="1"/>
</dbReference>
<evidence type="ECO:0000259" key="3">
    <source>
        <dbReference type="Pfam" id="PF21294"/>
    </source>
</evidence>
<sequence>MLATKALIFLLLSASAAVEGKQSRRRKGHRKIASAHHRHAPPTRLATPNRFATSIKTNMLFPVAAGNSWTTSSEVEDALPLSDSTLRLVNGHGSLWYTTAPDGKEGIQVRYPRRSRQGIHIYARGPSWVDLTTAKEVTFGYSIFFEEGFEWNKGGKLPGLYGGDSDRGARGCSGGRRSDSCFSTRLMWRPSGAGEFYTYLPQVWENKKQCRVQPKSHCNPRYGASVGRGSFYFEGGRWNTVTERIRLNDVGEANGEMELFVDGESVISVYGLVLRTSHAGRFRGIQLETFFGGSDSSWGPPRDVDAWFSDFSVAIVETL</sequence>